<evidence type="ECO:0000256" key="2">
    <source>
        <dbReference type="PIRSR" id="PIRSR605511-1"/>
    </source>
</evidence>
<dbReference type="PANTHER" id="PTHR10907:SF47">
    <property type="entry name" value="REGUCALCIN"/>
    <property type="match status" value="1"/>
</dbReference>
<dbReference type="GO" id="GO:0005509">
    <property type="term" value="F:calcium ion binding"/>
    <property type="evidence" value="ECO:0007669"/>
    <property type="project" value="TreeGrafter"/>
</dbReference>
<comment type="caution">
    <text evidence="5">The sequence shown here is derived from an EMBL/GenBank/DDBJ whole genome shotgun (WGS) entry which is preliminary data.</text>
</comment>
<dbReference type="Proteomes" id="UP000274843">
    <property type="component" value="Unassembled WGS sequence"/>
</dbReference>
<feature type="active site" description="Proton donor/acceptor" evidence="2">
    <location>
        <position position="201"/>
    </location>
</feature>
<feature type="binding site" evidence="3">
    <location>
        <position position="201"/>
    </location>
    <ligand>
        <name>a divalent metal cation</name>
        <dbReference type="ChEBI" id="CHEBI:60240"/>
    </ligand>
</feature>
<organism evidence="5 6">
    <name type="scientific">Amycolatopsis thermoflava</name>
    <dbReference type="NCBI Taxonomy" id="84480"/>
    <lineage>
        <taxon>Bacteria</taxon>
        <taxon>Bacillati</taxon>
        <taxon>Actinomycetota</taxon>
        <taxon>Actinomycetes</taxon>
        <taxon>Pseudonocardiales</taxon>
        <taxon>Pseudonocardiaceae</taxon>
        <taxon>Amycolatopsis</taxon>
        <taxon>Amycolatopsis methanolica group</taxon>
    </lineage>
</organism>
<reference evidence="5 6" key="1">
    <citation type="submission" date="2018-11" db="EMBL/GenBank/DDBJ databases">
        <title>Sequencing the genomes of 1000 actinobacteria strains.</title>
        <authorList>
            <person name="Klenk H.-P."/>
        </authorList>
    </citation>
    <scope>NUCLEOTIDE SEQUENCE [LARGE SCALE GENOMIC DNA]</scope>
    <source>
        <strain evidence="5 6">DSM 44348</strain>
    </source>
</reference>
<evidence type="ECO:0000313" key="5">
    <source>
        <dbReference type="EMBL" id="ROS43481.1"/>
    </source>
</evidence>
<feature type="binding site" evidence="3">
    <location>
        <position position="25"/>
    </location>
    <ligand>
        <name>a divalent metal cation</name>
        <dbReference type="ChEBI" id="CHEBI:60240"/>
    </ligand>
</feature>
<evidence type="ECO:0000259" key="4">
    <source>
        <dbReference type="Pfam" id="PF08450"/>
    </source>
</evidence>
<dbReference type="InterPro" id="IPR005511">
    <property type="entry name" value="SMP-30"/>
</dbReference>
<dbReference type="PANTHER" id="PTHR10907">
    <property type="entry name" value="REGUCALCIN"/>
    <property type="match status" value="1"/>
</dbReference>
<comment type="cofactor">
    <cofactor evidence="3">
        <name>Zn(2+)</name>
        <dbReference type="ChEBI" id="CHEBI:29105"/>
    </cofactor>
    <text evidence="3">Binds 1 divalent metal cation per subunit.</text>
</comment>
<feature type="binding site" evidence="3">
    <location>
        <position position="125"/>
    </location>
    <ligand>
        <name>substrate</name>
    </ligand>
</feature>
<dbReference type="Gene3D" id="2.120.10.30">
    <property type="entry name" value="TolB, C-terminal domain"/>
    <property type="match status" value="1"/>
</dbReference>
<dbReference type="InterPro" id="IPR011042">
    <property type="entry name" value="6-blade_b-propeller_TolB-like"/>
</dbReference>
<keyword evidence="3" id="KW-0479">Metal-binding</keyword>
<dbReference type="AlphaFoldDB" id="A0A3N2H3K6"/>
<dbReference type="RefSeq" id="WP_123685733.1">
    <property type="nucleotide sequence ID" value="NZ_RKHY01000001.1"/>
</dbReference>
<comment type="similarity">
    <text evidence="1">Belongs to the SMP-30/CGR1 family.</text>
</comment>
<name>A0A3N2H3K6_9PSEU</name>
<gene>
    <name evidence="5" type="ORF">EDD35_5898</name>
</gene>
<proteinExistence type="inferred from homology"/>
<dbReference type="EMBL" id="RKHY01000001">
    <property type="protein sequence ID" value="ROS43481.1"/>
    <property type="molecule type" value="Genomic_DNA"/>
</dbReference>
<sequence length="288" mass="30424">MIGSERSPVLCPAESVTTAASELGESPLWDPAGVLYWVDIPGLRLHNVMPSGSGVSVGLDVRISAVELGPGDDLLAVTERGLAWLDPRSGRTSPVVELPLEPGARMNDAAIDPRGRCWAGSATHDHRRIGSLFCVAGRSVAVAARGLGMSNGLDWSPDGQVLYHVDTAAGNISAWRYRPATGEVSGRRVLRHVSSRVGLPDGLTVDAEGAVWVAIWGAGQVWRLDPVSGERLMTVDVPAACPTSCVFGGPDLDVLYVTSARQDGDGGLLYRAEVGVRGIPPRRFVEGF</sequence>
<dbReference type="SUPFAM" id="SSF63829">
    <property type="entry name" value="Calcium-dependent phosphotriesterase"/>
    <property type="match status" value="1"/>
</dbReference>
<evidence type="ECO:0000313" key="6">
    <source>
        <dbReference type="Proteomes" id="UP000274843"/>
    </source>
</evidence>
<dbReference type="GO" id="GO:0004341">
    <property type="term" value="F:gluconolactonase activity"/>
    <property type="evidence" value="ECO:0007669"/>
    <property type="project" value="TreeGrafter"/>
</dbReference>
<protein>
    <submittedName>
        <fullName evidence="5">Sugar lactone lactonase YvrE</fullName>
    </submittedName>
</protein>
<feature type="binding site" evidence="3">
    <location>
        <position position="105"/>
    </location>
    <ligand>
        <name>substrate</name>
    </ligand>
</feature>
<evidence type="ECO:0000256" key="3">
    <source>
        <dbReference type="PIRSR" id="PIRSR605511-2"/>
    </source>
</evidence>
<dbReference type="InterPro" id="IPR013658">
    <property type="entry name" value="SGL"/>
</dbReference>
<feature type="domain" description="SMP-30/Gluconolactonase/LRE-like region" evidence="4">
    <location>
        <begin position="23"/>
        <end position="261"/>
    </location>
</feature>
<keyword evidence="3" id="KW-0862">Zinc</keyword>
<dbReference type="GO" id="GO:0019853">
    <property type="term" value="P:L-ascorbic acid biosynthetic process"/>
    <property type="evidence" value="ECO:0007669"/>
    <property type="project" value="TreeGrafter"/>
</dbReference>
<dbReference type="Pfam" id="PF08450">
    <property type="entry name" value="SGL"/>
    <property type="match status" value="1"/>
</dbReference>
<keyword evidence="6" id="KW-1185">Reference proteome</keyword>
<evidence type="ECO:0000256" key="1">
    <source>
        <dbReference type="ARBA" id="ARBA00008853"/>
    </source>
</evidence>
<feature type="binding site" evidence="3">
    <location>
        <position position="107"/>
    </location>
    <ligand>
        <name>substrate</name>
    </ligand>
</feature>
<dbReference type="GeneID" id="301847174"/>
<feature type="binding site" evidence="3">
    <location>
        <position position="151"/>
    </location>
    <ligand>
        <name>a divalent metal cation</name>
        <dbReference type="ChEBI" id="CHEBI:60240"/>
    </ligand>
</feature>
<accession>A0A3N2H3K6</accession>
<dbReference type="PRINTS" id="PR01790">
    <property type="entry name" value="SMP30FAMILY"/>
</dbReference>